<evidence type="ECO:0000256" key="3">
    <source>
        <dbReference type="PROSITE-ProRule" id="PRU00284"/>
    </source>
</evidence>
<evidence type="ECO:0000313" key="8">
    <source>
        <dbReference type="Proteomes" id="UP000283458"/>
    </source>
</evidence>
<dbReference type="GO" id="GO:0004888">
    <property type="term" value="F:transmembrane signaling receptor activity"/>
    <property type="evidence" value="ECO:0007669"/>
    <property type="project" value="InterPro"/>
</dbReference>
<dbReference type="PANTHER" id="PTHR32089:SF112">
    <property type="entry name" value="LYSOZYME-LIKE PROTEIN-RELATED"/>
    <property type="match status" value="1"/>
</dbReference>
<dbReference type="Proteomes" id="UP000283458">
    <property type="component" value="Unassembled WGS sequence"/>
</dbReference>
<dbReference type="PROSITE" id="PS50885">
    <property type="entry name" value="HAMP"/>
    <property type="match status" value="1"/>
</dbReference>
<dbReference type="Pfam" id="PF00672">
    <property type="entry name" value="HAMP"/>
    <property type="match status" value="1"/>
</dbReference>
<dbReference type="AlphaFoldDB" id="A0A418W582"/>
<dbReference type="GO" id="GO:0007165">
    <property type="term" value="P:signal transduction"/>
    <property type="evidence" value="ECO:0007669"/>
    <property type="project" value="UniProtKB-KW"/>
</dbReference>
<name>A0A418W582_9PROT</name>
<dbReference type="InterPro" id="IPR004089">
    <property type="entry name" value="MCPsignal_dom"/>
</dbReference>
<evidence type="ECO:0000313" key="7">
    <source>
        <dbReference type="EMBL" id="RJF85200.1"/>
    </source>
</evidence>
<keyword evidence="4" id="KW-0472">Membrane</keyword>
<dbReference type="Pfam" id="PF00015">
    <property type="entry name" value="MCPsignal"/>
    <property type="match status" value="1"/>
</dbReference>
<reference evidence="7 8" key="1">
    <citation type="submission" date="2018-09" db="EMBL/GenBank/DDBJ databases">
        <authorList>
            <person name="Zhu H."/>
        </authorList>
    </citation>
    <scope>NUCLEOTIDE SEQUENCE [LARGE SCALE GENOMIC DNA]</scope>
    <source>
        <strain evidence="7 8">K2W22B-5</strain>
    </source>
</reference>
<keyword evidence="1 3" id="KW-0807">Transducer</keyword>
<keyword evidence="4" id="KW-0812">Transmembrane</keyword>
<accession>A0A418W582</accession>
<dbReference type="InterPro" id="IPR004090">
    <property type="entry name" value="Chemotax_Me-accpt_rcpt"/>
</dbReference>
<keyword evidence="8" id="KW-1185">Reference proteome</keyword>
<dbReference type="SUPFAM" id="SSF58104">
    <property type="entry name" value="Methyl-accepting chemotaxis protein (MCP) signaling domain"/>
    <property type="match status" value="1"/>
</dbReference>
<feature type="transmembrane region" description="Helical" evidence="4">
    <location>
        <begin position="21"/>
        <end position="41"/>
    </location>
</feature>
<dbReference type="GO" id="GO:0016020">
    <property type="term" value="C:membrane"/>
    <property type="evidence" value="ECO:0007669"/>
    <property type="project" value="InterPro"/>
</dbReference>
<dbReference type="PROSITE" id="PS50111">
    <property type="entry name" value="CHEMOTAXIS_TRANSDUC_2"/>
    <property type="match status" value="1"/>
</dbReference>
<dbReference type="CDD" id="cd06225">
    <property type="entry name" value="HAMP"/>
    <property type="match status" value="1"/>
</dbReference>
<evidence type="ECO:0000256" key="2">
    <source>
        <dbReference type="ARBA" id="ARBA00029447"/>
    </source>
</evidence>
<dbReference type="Pfam" id="PF08376">
    <property type="entry name" value="NIT"/>
    <property type="match status" value="1"/>
</dbReference>
<dbReference type="GO" id="GO:0006935">
    <property type="term" value="P:chemotaxis"/>
    <property type="evidence" value="ECO:0007669"/>
    <property type="project" value="InterPro"/>
</dbReference>
<dbReference type="OrthoDB" id="2489132at2"/>
<dbReference type="InterPro" id="IPR013587">
    <property type="entry name" value="Nitrate/nitrite_sensing"/>
</dbReference>
<dbReference type="EMBL" id="QYUL01000001">
    <property type="protein sequence ID" value="RJF85200.1"/>
    <property type="molecule type" value="Genomic_DNA"/>
</dbReference>
<dbReference type="Gene3D" id="6.10.340.10">
    <property type="match status" value="1"/>
</dbReference>
<keyword evidence="4" id="KW-1133">Transmembrane helix</keyword>
<comment type="caution">
    <text evidence="7">The sequence shown here is derived from an EMBL/GenBank/DDBJ whole genome shotgun (WGS) entry which is preliminary data.</text>
</comment>
<dbReference type="Gene3D" id="1.10.287.950">
    <property type="entry name" value="Methyl-accepting chemotaxis protein"/>
    <property type="match status" value="1"/>
</dbReference>
<dbReference type="SMART" id="SM00304">
    <property type="entry name" value="HAMP"/>
    <property type="match status" value="1"/>
</dbReference>
<evidence type="ECO:0000256" key="4">
    <source>
        <dbReference type="SAM" id="Phobius"/>
    </source>
</evidence>
<protein>
    <submittedName>
        <fullName evidence="7">Methyl-accepting chemotaxis protein</fullName>
    </submittedName>
</protein>
<evidence type="ECO:0000256" key="1">
    <source>
        <dbReference type="ARBA" id="ARBA00023224"/>
    </source>
</evidence>
<gene>
    <name evidence="7" type="ORF">D3877_06430</name>
</gene>
<evidence type="ECO:0000259" key="5">
    <source>
        <dbReference type="PROSITE" id="PS50111"/>
    </source>
</evidence>
<dbReference type="RefSeq" id="WP_119830825.1">
    <property type="nucleotide sequence ID" value="NZ_QYUL01000001.1"/>
</dbReference>
<dbReference type="InterPro" id="IPR003660">
    <property type="entry name" value="HAMP_dom"/>
</dbReference>
<feature type="domain" description="Methyl-accepting transducer" evidence="5">
    <location>
        <begin position="452"/>
        <end position="670"/>
    </location>
</feature>
<evidence type="ECO:0000259" key="6">
    <source>
        <dbReference type="PROSITE" id="PS50885"/>
    </source>
</evidence>
<dbReference type="SMART" id="SM00283">
    <property type="entry name" value="MA"/>
    <property type="match status" value="1"/>
</dbReference>
<proteinExistence type="inferred from homology"/>
<dbReference type="PRINTS" id="PR00260">
    <property type="entry name" value="CHEMTRNSDUCR"/>
</dbReference>
<organism evidence="7 8">
    <name type="scientific">Azospirillum cavernae</name>
    <dbReference type="NCBI Taxonomy" id="2320860"/>
    <lineage>
        <taxon>Bacteria</taxon>
        <taxon>Pseudomonadati</taxon>
        <taxon>Pseudomonadota</taxon>
        <taxon>Alphaproteobacteria</taxon>
        <taxon>Rhodospirillales</taxon>
        <taxon>Azospirillaceae</taxon>
        <taxon>Azospirillum</taxon>
    </lineage>
</organism>
<sequence>MTALASWMEGLLGNIRVTRKLALALSIPLIGVILLSSFAIWQQGAISRDAQNLESVARLSIAMTDLVHELQKERGSSSIFLGGAKTDQDRARMDAIRTGSDAKLESLRPQFASVSIDNPRLRAAMDGAKAALPRLTELRTAVNAQSLTSLEVVRGYTGLIRALLDAAALAPIIASHPDQILTANALFAVSEAKERLGQQRAVGGGAFRKDRFPADAHERFVELTGEYRALLSGLKTKLTPEQARFFDDTVTGKAVEEVERMRKIGTASAYGAGNQGVGSQGVGNQGVDAGIWFDTITVNIDLLKTVENRLAGDLLRLARQDADAAASRLAAVGAGLALLVAIMLTVALIVARNITAPIHRLSDAMARMQAGERDFAIVGAQRRDELGIMAASLDSFRLSLAEGDRLAAEQARVNAERLRHAERVEALVTRFDTTIDSVTAQLATAAGGMRGNADRMNRIAQDTEQHVLSVAQASEHASSNVQAVAAASEELTASISEIGRQMTGSTAMAEQAVADVRKASGIIAHLNDAARQVGEIVGLIQSIAGQTNLLALNATIEAARAGEAGKGFAVVASEVKALANQTAKATEEITGKVAEIQTATNDTVAAITDIGQVVGRIEENIAAVAAAVEEQNAATAEIGRNAQQAAQGTDAVSHSSSAVGAQAIQTGDMAREVLTMADGLKQHADGLRQDVTRFIADIRGA</sequence>
<dbReference type="PANTHER" id="PTHR32089">
    <property type="entry name" value="METHYL-ACCEPTING CHEMOTAXIS PROTEIN MCPB"/>
    <property type="match status" value="1"/>
</dbReference>
<feature type="transmembrane region" description="Helical" evidence="4">
    <location>
        <begin position="329"/>
        <end position="351"/>
    </location>
</feature>
<feature type="domain" description="HAMP" evidence="6">
    <location>
        <begin position="352"/>
        <end position="405"/>
    </location>
</feature>
<comment type="similarity">
    <text evidence="2">Belongs to the methyl-accepting chemotaxis (MCP) protein family.</text>
</comment>